<dbReference type="AlphaFoldDB" id="A0A3M7SAR2"/>
<organism evidence="1 2">
    <name type="scientific">Brachionus plicatilis</name>
    <name type="common">Marine rotifer</name>
    <name type="synonym">Brachionus muelleri</name>
    <dbReference type="NCBI Taxonomy" id="10195"/>
    <lineage>
        <taxon>Eukaryota</taxon>
        <taxon>Metazoa</taxon>
        <taxon>Spiralia</taxon>
        <taxon>Gnathifera</taxon>
        <taxon>Rotifera</taxon>
        <taxon>Eurotatoria</taxon>
        <taxon>Monogononta</taxon>
        <taxon>Pseudotrocha</taxon>
        <taxon>Ploima</taxon>
        <taxon>Brachionidae</taxon>
        <taxon>Brachionus</taxon>
    </lineage>
</organism>
<reference evidence="1 2" key="1">
    <citation type="journal article" date="2018" name="Sci. Rep.">
        <title>Genomic signatures of local adaptation to the degree of environmental predictability in rotifers.</title>
        <authorList>
            <person name="Franch-Gras L."/>
            <person name="Hahn C."/>
            <person name="Garcia-Roger E.M."/>
            <person name="Carmona M.J."/>
            <person name="Serra M."/>
            <person name="Gomez A."/>
        </authorList>
    </citation>
    <scope>NUCLEOTIDE SEQUENCE [LARGE SCALE GENOMIC DNA]</scope>
    <source>
        <strain evidence="1">HYR1</strain>
    </source>
</reference>
<proteinExistence type="predicted"/>
<comment type="caution">
    <text evidence="1">The sequence shown here is derived from an EMBL/GenBank/DDBJ whole genome shotgun (WGS) entry which is preliminary data.</text>
</comment>
<keyword evidence="2" id="KW-1185">Reference proteome</keyword>
<evidence type="ECO:0000313" key="1">
    <source>
        <dbReference type="EMBL" id="RNA32658.1"/>
    </source>
</evidence>
<protein>
    <submittedName>
        <fullName evidence="1">Uncharacterized protein</fullName>
    </submittedName>
</protein>
<dbReference type="Proteomes" id="UP000276133">
    <property type="component" value="Unassembled WGS sequence"/>
</dbReference>
<gene>
    <name evidence="1" type="ORF">BpHYR1_017088</name>
</gene>
<name>A0A3M7SAR2_BRAPC</name>
<sequence>MEAIKINQLIEKMIKKKRTAKPKDKTLKFKKKSPSPDFLKFVRSCFISKKLYTHGLSNAIDLPNIRIFLQFMFKIL</sequence>
<dbReference type="EMBL" id="REGN01001772">
    <property type="protein sequence ID" value="RNA32658.1"/>
    <property type="molecule type" value="Genomic_DNA"/>
</dbReference>
<evidence type="ECO:0000313" key="2">
    <source>
        <dbReference type="Proteomes" id="UP000276133"/>
    </source>
</evidence>
<accession>A0A3M7SAR2</accession>